<feature type="compositionally biased region" description="Polar residues" evidence="12">
    <location>
        <begin position="221"/>
        <end position="243"/>
    </location>
</feature>
<dbReference type="GO" id="GO:0008270">
    <property type="term" value="F:zinc ion binding"/>
    <property type="evidence" value="ECO:0007669"/>
    <property type="project" value="UniProtKB-KW"/>
</dbReference>
<feature type="region of interest" description="Disordered" evidence="12">
    <location>
        <begin position="82"/>
        <end position="103"/>
    </location>
</feature>
<dbReference type="PANTHER" id="PTHR23235:SF161">
    <property type="entry name" value="C2H2-TYPE DOMAIN-CONTAINING PROTEIN"/>
    <property type="match status" value="1"/>
</dbReference>
<evidence type="ECO:0000256" key="7">
    <source>
        <dbReference type="ARBA" id="ARBA00023015"/>
    </source>
</evidence>
<dbReference type="PANTHER" id="PTHR23235">
    <property type="entry name" value="KRUEPPEL-LIKE TRANSCRIPTION FACTOR"/>
    <property type="match status" value="1"/>
</dbReference>
<evidence type="ECO:0000256" key="5">
    <source>
        <dbReference type="ARBA" id="ARBA00022771"/>
    </source>
</evidence>
<dbReference type="SUPFAM" id="SSF57667">
    <property type="entry name" value="beta-beta-alpha zinc fingers"/>
    <property type="match status" value="2"/>
</dbReference>
<dbReference type="PROSITE" id="PS50157">
    <property type="entry name" value="ZINC_FINGER_C2H2_2"/>
    <property type="match status" value="3"/>
</dbReference>
<keyword evidence="3" id="KW-0479">Metal-binding</keyword>
<dbReference type="FunFam" id="3.30.160.60:FF:000145">
    <property type="entry name" value="Zinc finger protein 574"/>
    <property type="match status" value="1"/>
</dbReference>
<dbReference type="Pfam" id="PF00096">
    <property type="entry name" value="zf-C2H2"/>
    <property type="match status" value="2"/>
</dbReference>
<evidence type="ECO:0000256" key="11">
    <source>
        <dbReference type="PROSITE-ProRule" id="PRU00042"/>
    </source>
</evidence>
<evidence type="ECO:0000256" key="8">
    <source>
        <dbReference type="ARBA" id="ARBA00023125"/>
    </source>
</evidence>
<sequence length="255" mass="28254">MEPQLRATCFKKRLCHRYLLRSSGSSVSNHPHLQQQQPHQHRSDVVATVDSLHSQVCQSSPTYITVSPSSTAFFPSSSLFSSQSPSLPSRLSQSASSWPDASKMAASPSASAVASMSPPTRRSPRWWPCNVCGRRFQRSDLLRRHARSHSGRRDYLCEECGQAFARSDHLATHRRKHTGEKPFSCGQCSYSASRGDMVTRHRRTIHRQAGEGFADAKSDSIAATRSRPVNEQRAQISLPSTAASGVFESLRSSTR</sequence>
<evidence type="ECO:0000313" key="14">
    <source>
        <dbReference type="Proteomes" id="UP000095280"/>
    </source>
</evidence>
<comment type="similarity">
    <text evidence="2">Belongs to the krueppel C2H2-type zinc-finger protein family.</text>
</comment>
<dbReference type="SMART" id="SM00355">
    <property type="entry name" value="ZnF_C2H2"/>
    <property type="match status" value="3"/>
</dbReference>
<name>A0A1I8GX72_9PLAT</name>
<dbReference type="InterPro" id="IPR036236">
    <property type="entry name" value="Znf_C2H2_sf"/>
</dbReference>
<comment type="subcellular location">
    <subcellularLocation>
        <location evidence="1">Nucleus</location>
    </subcellularLocation>
</comment>
<dbReference type="Proteomes" id="UP000095280">
    <property type="component" value="Unplaced"/>
</dbReference>
<evidence type="ECO:0000313" key="15">
    <source>
        <dbReference type="WBParaSite" id="maker-uti_cns_0003390-snap-gene-0.6-mRNA-1"/>
    </source>
</evidence>
<keyword evidence="5 11" id="KW-0863">Zinc-finger</keyword>
<reference evidence="15" key="1">
    <citation type="submission" date="2016-11" db="UniProtKB">
        <authorList>
            <consortium name="WormBaseParasite"/>
        </authorList>
    </citation>
    <scope>IDENTIFICATION</scope>
</reference>
<organism evidence="14 15">
    <name type="scientific">Macrostomum lignano</name>
    <dbReference type="NCBI Taxonomy" id="282301"/>
    <lineage>
        <taxon>Eukaryota</taxon>
        <taxon>Metazoa</taxon>
        <taxon>Spiralia</taxon>
        <taxon>Lophotrochozoa</taxon>
        <taxon>Platyhelminthes</taxon>
        <taxon>Rhabditophora</taxon>
        <taxon>Macrostomorpha</taxon>
        <taxon>Macrostomida</taxon>
        <taxon>Macrostomidae</taxon>
        <taxon>Macrostomum</taxon>
    </lineage>
</organism>
<evidence type="ECO:0000256" key="12">
    <source>
        <dbReference type="SAM" id="MobiDB-lite"/>
    </source>
</evidence>
<evidence type="ECO:0000259" key="13">
    <source>
        <dbReference type="PROSITE" id="PS50157"/>
    </source>
</evidence>
<dbReference type="FunFam" id="3.30.160.60:FF:000185">
    <property type="entry name" value="zinc finger protein 319"/>
    <property type="match status" value="1"/>
</dbReference>
<keyword evidence="9" id="KW-0804">Transcription</keyword>
<evidence type="ECO:0000256" key="9">
    <source>
        <dbReference type="ARBA" id="ARBA00023163"/>
    </source>
</evidence>
<proteinExistence type="inferred from homology"/>
<dbReference type="WBParaSite" id="maker-uti_cns_0003390-snap-gene-0.6-mRNA-1">
    <property type="protein sequence ID" value="maker-uti_cns_0003390-snap-gene-0.6-mRNA-1"/>
    <property type="gene ID" value="maker-uti_cns_0003390-snap-gene-0.6"/>
</dbReference>
<dbReference type="GO" id="GO:0000978">
    <property type="term" value="F:RNA polymerase II cis-regulatory region sequence-specific DNA binding"/>
    <property type="evidence" value="ECO:0007669"/>
    <property type="project" value="TreeGrafter"/>
</dbReference>
<dbReference type="GO" id="GO:0000981">
    <property type="term" value="F:DNA-binding transcription factor activity, RNA polymerase II-specific"/>
    <property type="evidence" value="ECO:0007669"/>
    <property type="project" value="TreeGrafter"/>
</dbReference>
<keyword evidence="14" id="KW-1185">Reference proteome</keyword>
<dbReference type="FunFam" id="3.30.160.60:FF:000395">
    <property type="entry name" value="zinc finger protein 513"/>
    <property type="match status" value="1"/>
</dbReference>
<evidence type="ECO:0000256" key="1">
    <source>
        <dbReference type="ARBA" id="ARBA00004123"/>
    </source>
</evidence>
<dbReference type="Gene3D" id="3.30.160.60">
    <property type="entry name" value="Classic Zinc Finger"/>
    <property type="match status" value="3"/>
</dbReference>
<feature type="region of interest" description="Disordered" evidence="12">
    <location>
        <begin position="212"/>
        <end position="255"/>
    </location>
</feature>
<evidence type="ECO:0000256" key="2">
    <source>
        <dbReference type="ARBA" id="ARBA00006991"/>
    </source>
</evidence>
<dbReference type="InterPro" id="IPR013087">
    <property type="entry name" value="Znf_C2H2_type"/>
</dbReference>
<evidence type="ECO:0000256" key="6">
    <source>
        <dbReference type="ARBA" id="ARBA00022833"/>
    </source>
</evidence>
<dbReference type="GO" id="GO:0005634">
    <property type="term" value="C:nucleus"/>
    <property type="evidence" value="ECO:0007669"/>
    <property type="project" value="UniProtKB-SubCell"/>
</dbReference>
<evidence type="ECO:0000256" key="10">
    <source>
        <dbReference type="ARBA" id="ARBA00023242"/>
    </source>
</evidence>
<evidence type="ECO:0000256" key="3">
    <source>
        <dbReference type="ARBA" id="ARBA00022723"/>
    </source>
</evidence>
<feature type="domain" description="C2H2-type" evidence="13">
    <location>
        <begin position="155"/>
        <end position="182"/>
    </location>
</feature>
<keyword evidence="4" id="KW-0677">Repeat</keyword>
<dbReference type="PROSITE" id="PS00028">
    <property type="entry name" value="ZINC_FINGER_C2H2_1"/>
    <property type="match status" value="2"/>
</dbReference>
<keyword evidence="7" id="KW-0805">Transcription regulation</keyword>
<keyword evidence="6" id="KW-0862">Zinc</keyword>
<evidence type="ECO:0000256" key="4">
    <source>
        <dbReference type="ARBA" id="ARBA00022737"/>
    </source>
</evidence>
<protein>
    <submittedName>
        <fullName evidence="15">Zinc finger, C2H2 type</fullName>
    </submittedName>
</protein>
<feature type="domain" description="C2H2-type" evidence="13">
    <location>
        <begin position="127"/>
        <end position="154"/>
    </location>
</feature>
<keyword evidence="8" id="KW-0238">DNA-binding</keyword>
<dbReference type="AlphaFoldDB" id="A0A1I8GX72"/>
<keyword evidence="10" id="KW-0539">Nucleus</keyword>
<accession>A0A1I8GX72</accession>
<feature type="domain" description="C2H2-type" evidence="13">
    <location>
        <begin position="183"/>
        <end position="211"/>
    </location>
</feature>